<sequence length="48" mass="5178">MRLAKHLVSKTCQDGQNLDTSPGASSAFTQGMAHDIESRLAVCSWSLQ</sequence>
<evidence type="ECO:0000313" key="1">
    <source>
        <dbReference type="EMBL" id="SVC89790.1"/>
    </source>
</evidence>
<accession>A0A382QXY5</accession>
<proteinExistence type="predicted"/>
<dbReference type="EMBL" id="UINC01117395">
    <property type="protein sequence ID" value="SVC89790.1"/>
    <property type="molecule type" value="Genomic_DNA"/>
</dbReference>
<name>A0A382QXY5_9ZZZZ</name>
<feature type="non-terminal residue" evidence="1">
    <location>
        <position position="48"/>
    </location>
</feature>
<organism evidence="1">
    <name type="scientific">marine metagenome</name>
    <dbReference type="NCBI Taxonomy" id="408172"/>
    <lineage>
        <taxon>unclassified sequences</taxon>
        <taxon>metagenomes</taxon>
        <taxon>ecological metagenomes</taxon>
    </lineage>
</organism>
<protein>
    <submittedName>
        <fullName evidence="1">Uncharacterized protein</fullName>
    </submittedName>
</protein>
<reference evidence="1" key="1">
    <citation type="submission" date="2018-05" db="EMBL/GenBank/DDBJ databases">
        <authorList>
            <person name="Lanie J.A."/>
            <person name="Ng W.-L."/>
            <person name="Kazmierczak K.M."/>
            <person name="Andrzejewski T.M."/>
            <person name="Davidsen T.M."/>
            <person name="Wayne K.J."/>
            <person name="Tettelin H."/>
            <person name="Glass J.I."/>
            <person name="Rusch D."/>
            <person name="Podicherti R."/>
            <person name="Tsui H.-C.T."/>
            <person name="Winkler M.E."/>
        </authorList>
    </citation>
    <scope>NUCLEOTIDE SEQUENCE</scope>
</reference>
<dbReference type="AlphaFoldDB" id="A0A382QXY5"/>
<gene>
    <name evidence="1" type="ORF">METZ01_LOCUS342644</name>
</gene>